<dbReference type="GO" id="GO:0004527">
    <property type="term" value="F:exonuclease activity"/>
    <property type="evidence" value="ECO:0007669"/>
    <property type="project" value="UniProtKB-KW"/>
</dbReference>
<dbReference type="Pfam" id="PF10283">
    <property type="entry name" value="zf-CCHH"/>
    <property type="match status" value="1"/>
</dbReference>
<evidence type="ECO:0000313" key="15">
    <source>
        <dbReference type="Proteomes" id="UP001497525"/>
    </source>
</evidence>
<evidence type="ECO:0000256" key="2">
    <source>
        <dbReference type="ARBA" id="ARBA00010205"/>
    </source>
</evidence>
<dbReference type="SUPFAM" id="SSF56024">
    <property type="entry name" value="Phospholipase D/nuclease"/>
    <property type="match status" value="2"/>
</dbReference>
<dbReference type="PANTHER" id="PTHR12415:SF0">
    <property type="entry name" value="TYROSYL-DNA PHOSPHODIESTERASE 1"/>
    <property type="match status" value="1"/>
</dbReference>
<keyword evidence="8" id="KW-0539">Nucleus</keyword>
<dbReference type="EMBL" id="CAXLJL010000534">
    <property type="protein sequence ID" value="CAL5138806.1"/>
    <property type="molecule type" value="Genomic_DNA"/>
</dbReference>
<feature type="region of interest" description="Disordered" evidence="12">
    <location>
        <begin position="1"/>
        <end position="24"/>
    </location>
</feature>
<dbReference type="GO" id="GO:0005634">
    <property type="term" value="C:nucleus"/>
    <property type="evidence" value="ECO:0007669"/>
    <property type="project" value="UniProtKB-SubCell"/>
</dbReference>
<keyword evidence="3" id="KW-0540">Nuclease</keyword>
<feature type="binding site" evidence="10">
    <location>
        <position position="178"/>
    </location>
    <ligand>
        <name>substrate</name>
    </ligand>
</feature>
<evidence type="ECO:0000256" key="4">
    <source>
        <dbReference type="ARBA" id="ARBA00022763"/>
    </source>
</evidence>
<proteinExistence type="inferred from homology"/>
<feature type="domain" description="PBZ-type" evidence="13">
    <location>
        <begin position="22"/>
        <end position="46"/>
    </location>
</feature>
<organism evidence="14 15">
    <name type="scientific">Calicophoron daubneyi</name>
    <name type="common">Rumen fluke</name>
    <name type="synonym">Paramphistomum daubneyi</name>
    <dbReference type="NCBI Taxonomy" id="300641"/>
    <lineage>
        <taxon>Eukaryota</taxon>
        <taxon>Metazoa</taxon>
        <taxon>Spiralia</taxon>
        <taxon>Lophotrochozoa</taxon>
        <taxon>Platyhelminthes</taxon>
        <taxon>Trematoda</taxon>
        <taxon>Digenea</taxon>
        <taxon>Plagiorchiida</taxon>
        <taxon>Pronocephalata</taxon>
        <taxon>Paramphistomoidea</taxon>
        <taxon>Paramphistomidae</taxon>
        <taxon>Calicophoron</taxon>
    </lineage>
</organism>
<dbReference type="GO" id="GO:0003697">
    <property type="term" value="F:single-stranded DNA binding"/>
    <property type="evidence" value="ECO:0007669"/>
    <property type="project" value="TreeGrafter"/>
</dbReference>
<evidence type="ECO:0000256" key="11">
    <source>
        <dbReference type="PIRSR" id="PIRSR610347-3"/>
    </source>
</evidence>
<evidence type="ECO:0000256" key="7">
    <source>
        <dbReference type="ARBA" id="ARBA00023204"/>
    </source>
</evidence>
<keyword evidence="4" id="KW-0227">DNA damage</keyword>
<dbReference type="InterPro" id="IPR010347">
    <property type="entry name" value="Tdp1"/>
</dbReference>
<dbReference type="GO" id="GO:0017005">
    <property type="term" value="F:3'-tyrosyl-DNA phosphodiesterase activity"/>
    <property type="evidence" value="ECO:0007669"/>
    <property type="project" value="TreeGrafter"/>
</dbReference>
<keyword evidence="5" id="KW-0378">Hydrolase</keyword>
<dbReference type="GO" id="GO:0003690">
    <property type="term" value="F:double-stranded DNA binding"/>
    <property type="evidence" value="ECO:0007669"/>
    <property type="project" value="TreeGrafter"/>
</dbReference>
<dbReference type="GO" id="GO:0006281">
    <property type="term" value="P:DNA repair"/>
    <property type="evidence" value="ECO:0007669"/>
    <property type="project" value="UniProtKB-KW"/>
</dbReference>
<comment type="caution">
    <text evidence="14">The sequence shown here is derived from an EMBL/GenBank/DDBJ whole genome shotgun (WGS) entry which is preliminary data.</text>
</comment>
<reference evidence="14" key="1">
    <citation type="submission" date="2024-06" db="EMBL/GenBank/DDBJ databases">
        <authorList>
            <person name="Liu X."/>
            <person name="Lenzi L."/>
            <person name="Haldenby T S."/>
            <person name="Uol C."/>
        </authorList>
    </citation>
    <scope>NUCLEOTIDE SEQUENCE</scope>
</reference>
<keyword evidence="7" id="KW-0234">DNA repair</keyword>
<sequence>MERGGGSPPKKRRNSGERKPNKPLCKYGAKCYRKNPAHFEEYEHPERSIETNEASVSIPSNLLSGAGESHIKRTSNKSAERYGLYLFRVAGLSYDGQPTITLREILDPVNGELIESVQFNFMFDVDWLVEQYPEPFRSLPLLLVYGAAGGQPPDSSNYPNIHRLGAHIRYPFGSHHTKMMFLKYRDGLKIVIHTANMIPDDWNLRTQGIWISPKLPLATDASNTDSATKFRSDLITYLEGYGAGATRLRTWIDDLKLYDFREIKVYLVASVSGSHGGPALHQFGHLRLKMLLQSRKFNPPPSWLTVGQFSSIGSLGAQPNKWLTTEFAGSLAGRGSCGELRLVFPCVEDVRNSLEGYLAGGCLPYTQFTADKQPWLREFLCRWQAGGHSRAAPHIKSYTRISPDNKLAAWFLLTSANLSKAAWGNLIKSRTQLMIRSYELGVLFLPECFQTGASCFPLSSLTSANANSEMGHLPGDCTLADEIPAFPIPYNIPLSPYRKTDEPWIVDKPHTAPDTHGRIWKP</sequence>
<comment type="similarity">
    <text evidence="2">Belongs to the tyrosyl-DNA phosphodiesterase family.</text>
</comment>
<evidence type="ECO:0000313" key="14">
    <source>
        <dbReference type="EMBL" id="CAL5138806.1"/>
    </source>
</evidence>
<evidence type="ECO:0000256" key="3">
    <source>
        <dbReference type="ARBA" id="ARBA00022722"/>
    </source>
</evidence>
<feature type="active site" description="Proton donor/acceptor" evidence="9">
    <location>
        <position position="394"/>
    </location>
</feature>
<dbReference type="Pfam" id="PF06087">
    <property type="entry name" value="Tyr-DNA_phospho"/>
    <property type="match status" value="1"/>
</dbReference>
<feature type="site" description="Interaction with DNA" evidence="11">
    <location>
        <position position="419"/>
    </location>
</feature>
<comment type="subcellular location">
    <subcellularLocation>
        <location evidence="1">Nucleus</location>
    </subcellularLocation>
</comment>
<dbReference type="Gene3D" id="3.30.870.10">
    <property type="entry name" value="Endonuclease Chain A"/>
    <property type="match status" value="2"/>
</dbReference>
<evidence type="ECO:0000256" key="12">
    <source>
        <dbReference type="SAM" id="MobiDB-lite"/>
    </source>
</evidence>
<evidence type="ECO:0000256" key="8">
    <source>
        <dbReference type="ARBA" id="ARBA00023242"/>
    </source>
</evidence>
<evidence type="ECO:0000256" key="6">
    <source>
        <dbReference type="ARBA" id="ARBA00022839"/>
    </source>
</evidence>
<dbReference type="PANTHER" id="PTHR12415">
    <property type="entry name" value="TYROSYL-DNA PHOSPHODIESTERASE 1"/>
    <property type="match status" value="1"/>
</dbReference>
<dbReference type="AlphaFoldDB" id="A0AAV2TS50"/>
<dbReference type="InterPro" id="IPR019406">
    <property type="entry name" value="APLF_PBZ"/>
</dbReference>
<feature type="binding site" evidence="10">
    <location>
        <position position="396"/>
    </location>
    <ligand>
        <name>substrate</name>
    </ligand>
</feature>
<gene>
    <name evidence="14" type="ORF">CDAUBV1_LOCUS13682</name>
</gene>
<feature type="active site" description="Nucleophile" evidence="9">
    <location>
        <position position="176"/>
    </location>
</feature>
<evidence type="ECO:0000256" key="5">
    <source>
        <dbReference type="ARBA" id="ARBA00022801"/>
    </source>
</evidence>
<evidence type="ECO:0000259" key="13">
    <source>
        <dbReference type="Pfam" id="PF10283"/>
    </source>
</evidence>
<protein>
    <recommendedName>
        <fullName evidence="13">PBZ-type domain-containing protein</fullName>
    </recommendedName>
</protein>
<evidence type="ECO:0000256" key="1">
    <source>
        <dbReference type="ARBA" id="ARBA00004123"/>
    </source>
</evidence>
<dbReference type="Proteomes" id="UP001497525">
    <property type="component" value="Unassembled WGS sequence"/>
</dbReference>
<accession>A0AAV2TS50</accession>
<evidence type="ECO:0000256" key="10">
    <source>
        <dbReference type="PIRSR" id="PIRSR610347-2"/>
    </source>
</evidence>
<name>A0AAV2TS50_CALDB</name>
<evidence type="ECO:0000256" key="9">
    <source>
        <dbReference type="PIRSR" id="PIRSR610347-1"/>
    </source>
</evidence>
<keyword evidence="6" id="KW-0269">Exonuclease</keyword>